<keyword evidence="2" id="KW-1185">Reference proteome</keyword>
<accession>A0A0J8DA53</accession>
<gene>
    <name evidence="1" type="ORF">CLCY_11c00660</name>
</gene>
<sequence>MVVAILEDATATEIIDVEIDVIATIDADHRIIVEETTGTTMMTNIIINLKTFSYLDIKHI</sequence>
<comment type="caution">
    <text evidence="1">The sequence shown here is derived from an EMBL/GenBank/DDBJ whole genome shotgun (WGS) entry which is preliminary data.</text>
</comment>
<evidence type="ECO:0000313" key="2">
    <source>
        <dbReference type="Proteomes" id="UP000036756"/>
    </source>
</evidence>
<name>A0A0J8DA53_CLOCY</name>
<reference evidence="1 2" key="1">
    <citation type="submission" date="2015-06" db="EMBL/GenBank/DDBJ databases">
        <title>Draft genome sequence of the purine-degrading Clostridium cylindrosporum HC-1 (DSM 605).</title>
        <authorList>
            <person name="Poehlein A."/>
            <person name="Schiel-Bengelsdorf B."/>
            <person name="Bengelsdorf F."/>
            <person name="Daniel R."/>
            <person name="Duerre P."/>
        </authorList>
    </citation>
    <scope>NUCLEOTIDE SEQUENCE [LARGE SCALE GENOMIC DNA]</scope>
    <source>
        <strain evidence="1 2">DSM 605</strain>
    </source>
</reference>
<dbReference type="PATRIC" id="fig|1121307.3.peg.182"/>
<proteinExistence type="predicted"/>
<dbReference type="AlphaFoldDB" id="A0A0J8DA53"/>
<protein>
    <submittedName>
        <fullName evidence="1">Uncharacterized protein</fullName>
    </submittedName>
</protein>
<evidence type="ECO:0000313" key="1">
    <source>
        <dbReference type="EMBL" id="KMT22732.1"/>
    </source>
</evidence>
<dbReference type="RefSeq" id="WP_048569748.1">
    <property type="nucleotide sequence ID" value="NZ_LFVU01000005.1"/>
</dbReference>
<dbReference type="EMBL" id="LFVU01000005">
    <property type="protein sequence ID" value="KMT22732.1"/>
    <property type="molecule type" value="Genomic_DNA"/>
</dbReference>
<organism evidence="1 2">
    <name type="scientific">Clostridium cylindrosporum DSM 605</name>
    <dbReference type="NCBI Taxonomy" id="1121307"/>
    <lineage>
        <taxon>Bacteria</taxon>
        <taxon>Bacillati</taxon>
        <taxon>Bacillota</taxon>
        <taxon>Clostridia</taxon>
        <taxon>Eubacteriales</taxon>
        <taxon>Clostridiaceae</taxon>
        <taxon>Clostridium</taxon>
    </lineage>
</organism>
<dbReference type="Proteomes" id="UP000036756">
    <property type="component" value="Unassembled WGS sequence"/>
</dbReference>